<dbReference type="EMBL" id="CACVKT020003344">
    <property type="protein sequence ID" value="CAC5383120.1"/>
    <property type="molecule type" value="Genomic_DNA"/>
</dbReference>
<accession>A0A6J8BIX5</accession>
<sequence>MLESVDVSIMNCLCPGDSKCSLLLAKTDNQNNDIGTHISFDGVLSFLESLDTWDALDKSTQDKLCKVGEILGDIINPAIYKDGRNNISNQYKDMNIDKIQWLEQRNPLLSSFVNHTTAYDISNRNEKKVNAIVYSIEQIYYTRNIKLVTPFAFQRNVVVFSLTNSKLCASLTGCWESSGSYSTVHNYICSPFEQVECPIGHVQCAIDNNQKLGISSGRIMVGSKMPVDICTSISNFQISESTIQKDETLMPCEWQTNDFSELVDQVNAYELKYLDTFRSYRNNIITEYLAKPKLTKKVDICGAQYDKIDIA</sequence>
<organism evidence="1 2">
    <name type="scientific">Mytilus coruscus</name>
    <name type="common">Sea mussel</name>
    <dbReference type="NCBI Taxonomy" id="42192"/>
    <lineage>
        <taxon>Eukaryota</taxon>
        <taxon>Metazoa</taxon>
        <taxon>Spiralia</taxon>
        <taxon>Lophotrochozoa</taxon>
        <taxon>Mollusca</taxon>
        <taxon>Bivalvia</taxon>
        <taxon>Autobranchia</taxon>
        <taxon>Pteriomorphia</taxon>
        <taxon>Mytilida</taxon>
        <taxon>Mytiloidea</taxon>
        <taxon>Mytilidae</taxon>
        <taxon>Mytilinae</taxon>
        <taxon>Mytilus</taxon>
    </lineage>
</organism>
<gene>
    <name evidence="1" type="ORF">MCOR_18893</name>
</gene>
<evidence type="ECO:0000313" key="1">
    <source>
        <dbReference type="EMBL" id="CAC5383120.1"/>
    </source>
</evidence>
<evidence type="ECO:0000313" key="2">
    <source>
        <dbReference type="Proteomes" id="UP000507470"/>
    </source>
</evidence>
<reference evidence="1 2" key="1">
    <citation type="submission" date="2020-06" db="EMBL/GenBank/DDBJ databases">
        <authorList>
            <person name="Li R."/>
            <person name="Bekaert M."/>
        </authorList>
    </citation>
    <scope>NUCLEOTIDE SEQUENCE [LARGE SCALE GENOMIC DNA]</scope>
    <source>
        <strain evidence="2">wild</strain>
    </source>
</reference>
<dbReference type="AlphaFoldDB" id="A0A6J8BIX5"/>
<keyword evidence="2" id="KW-1185">Reference proteome</keyword>
<dbReference type="Proteomes" id="UP000507470">
    <property type="component" value="Unassembled WGS sequence"/>
</dbReference>
<name>A0A6J8BIX5_MYTCO</name>
<proteinExistence type="predicted"/>
<protein>
    <submittedName>
        <fullName evidence="1">Uncharacterized protein</fullName>
    </submittedName>
</protein>
<dbReference type="OrthoDB" id="6146739at2759"/>